<feature type="region of interest" description="Disordered" evidence="1">
    <location>
        <begin position="1"/>
        <end position="20"/>
    </location>
</feature>
<evidence type="ECO:0000256" key="1">
    <source>
        <dbReference type="SAM" id="MobiDB-lite"/>
    </source>
</evidence>
<reference evidence="3" key="1">
    <citation type="journal article" date="2019" name="Int. J. Syst. Evol. Microbiol.">
        <title>The Global Catalogue of Microorganisms (GCM) 10K type strain sequencing project: providing services to taxonomists for standard genome sequencing and annotation.</title>
        <authorList>
            <consortium name="The Broad Institute Genomics Platform"/>
            <consortium name="The Broad Institute Genome Sequencing Center for Infectious Disease"/>
            <person name="Wu L."/>
            <person name="Ma J."/>
        </authorList>
    </citation>
    <scope>NUCLEOTIDE SEQUENCE [LARGE SCALE GENOMIC DNA]</scope>
    <source>
        <strain evidence="3">CGMCC 1.6774</strain>
    </source>
</reference>
<evidence type="ECO:0000313" key="3">
    <source>
        <dbReference type="Proteomes" id="UP001597314"/>
    </source>
</evidence>
<proteinExistence type="predicted"/>
<comment type="caution">
    <text evidence="2">The sequence shown here is derived from an EMBL/GenBank/DDBJ whole genome shotgun (WGS) entry which is preliminary data.</text>
</comment>
<sequence>MNWGKTMGSQSGEGRKGDDLTAFVRRHFELQRSAAKNEANPVAADLKNESDRERHLSPVEARLLTLRQAGLEREDGPGPADWDPAIGDGFEASLQRAIFGWTKPEYQRTWEGRAGSTGISTADFQKAYNAVAFANRTGTVMNVHATLVWSTVGQTNGIATAKIAGLFLERFRKWSHERDLPCRWVHVLEISKKNGLHSHVLMHVPRVFELDFRKWVRRCIGTLTGKTPVPRVTPGLARKLHIAKPNHTANLEVSAETDIRAQWEVFTYLMKGILPAAYARDADDRRKARPLLDVAGIPEKYRRRQGEVLTKRVSVARDIDRASQARVGFRSAYDDGARDPGGLYVTDYLKSYERDREYEKMLQNIGQLEI</sequence>
<name>A0ABW5AFL9_9BRAD</name>
<dbReference type="Proteomes" id="UP001597314">
    <property type="component" value="Unassembled WGS sequence"/>
</dbReference>
<accession>A0ABW5AFL9</accession>
<protein>
    <submittedName>
        <fullName evidence="2">Uncharacterized protein</fullName>
    </submittedName>
</protein>
<dbReference type="RefSeq" id="WP_378476916.1">
    <property type="nucleotide sequence ID" value="NZ_JBHUIW010000004.1"/>
</dbReference>
<dbReference type="EMBL" id="JBHUIW010000004">
    <property type="protein sequence ID" value="MFD2181734.1"/>
    <property type="molecule type" value="Genomic_DNA"/>
</dbReference>
<evidence type="ECO:0000313" key="2">
    <source>
        <dbReference type="EMBL" id="MFD2181734.1"/>
    </source>
</evidence>
<feature type="region of interest" description="Disordered" evidence="1">
    <location>
        <begin position="34"/>
        <end position="54"/>
    </location>
</feature>
<organism evidence="2 3">
    <name type="scientific">Rhodoplanes azumiensis</name>
    <dbReference type="NCBI Taxonomy" id="1897628"/>
    <lineage>
        <taxon>Bacteria</taxon>
        <taxon>Pseudomonadati</taxon>
        <taxon>Pseudomonadota</taxon>
        <taxon>Alphaproteobacteria</taxon>
        <taxon>Hyphomicrobiales</taxon>
        <taxon>Nitrobacteraceae</taxon>
        <taxon>Rhodoplanes</taxon>
    </lineage>
</organism>
<gene>
    <name evidence="2" type="ORF">ACFSOX_06185</name>
</gene>
<keyword evidence="3" id="KW-1185">Reference proteome</keyword>